<dbReference type="SMART" id="SM00347">
    <property type="entry name" value="HTH_MARR"/>
    <property type="match status" value="1"/>
</dbReference>
<dbReference type="AlphaFoldDB" id="A0A9W6I8C4"/>
<evidence type="ECO:0000256" key="1">
    <source>
        <dbReference type="ARBA" id="ARBA00023015"/>
    </source>
</evidence>
<organism evidence="5 6">
    <name type="scientific">Streptosporangium carneum</name>
    <dbReference type="NCBI Taxonomy" id="47481"/>
    <lineage>
        <taxon>Bacteria</taxon>
        <taxon>Bacillati</taxon>
        <taxon>Actinomycetota</taxon>
        <taxon>Actinomycetes</taxon>
        <taxon>Streptosporangiales</taxon>
        <taxon>Streptosporangiaceae</taxon>
        <taxon>Streptosporangium</taxon>
    </lineage>
</organism>
<keyword evidence="1" id="KW-0805">Transcription regulation</keyword>
<dbReference type="GO" id="GO:0003700">
    <property type="term" value="F:DNA-binding transcription factor activity"/>
    <property type="evidence" value="ECO:0007669"/>
    <property type="project" value="InterPro"/>
</dbReference>
<keyword evidence="3" id="KW-0804">Transcription</keyword>
<dbReference type="Pfam" id="PF01047">
    <property type="entry name" value="MarR"/>
    <property type="match status" value="1"/>
</dbReference>
<dbReference type="InterPro" id="IPR036390">
    <property type="entry name" value="WH_DNA-bd_sf"/>
</dbReference>
<gene>
    <name evidence="5" type="ORF">GCM10017600_64750</name>
</gene>
<feature type="domain" description="HTH marR-type" evidence="4">
    <location>
        <begin position="23"/>
        <end position="156"/>
    </location>
</feature>
<dbReference type="GO" id="GO:0003677">
    <property type="term" value="F:DNA binding"/>
    <property type="evidence" value="ECO:0007669"/>
    <property type="project" value="UniProtKB-KW"/>
</dbReference>
<dbReference type="Gene3D" id="1.10.10.10">
    <property type="entry name" value="Winged helix-like DNA-binding domain superfamily/Winged helix DNA-binding domain"/>
    <property type="match status" value="1"/>
</dbReference>
<dbReference type="InterPro" id="IPR023187">
    <property type="entry name" value="Tscrpt_reg_MarR-type_CS"/>
</dbReference>
<keyword evidence="2" id="KW-0238">DNA-binding</keyword>
<dbReference type="PANTHER" id="PTHR33164">
    <property type="entry name" value="TRANSCRIPTIONAL REGULATOR, MARR FAMILY"/>
    <property type="match status" value="1"/>
</dbReference>
<protein>
    <submittedName>
        <fullName evidence="5">MarR family transcriptional regulator</fullName>
    </submittedName>
</protein>
<comment type="caution">
    <text evidence="5">The sequence shown here is derived from an EMBL/GenBank/DDBJ whole genome shotgun (WGS) entry which is preliminary data.</text>
</comment>
<dbReference type="InterPro" id="IPR039422">
    <property type="entry name" value="MarR/SlyA-like"/>
</dbReference>
<dbReference type="PANTHER" id="PTHR33164:SF104">
    <property type="entry name" value="TRANSCRIPTIONAL REGULATORY PROTEIN"/>
    <property type="match status" value="1"/>
</dbReference>
<evidence type="ECO:0000256" key="3">
    <source>
        <dbReference type="ARBA" id="ARBA00023163"/>
    </source>
</evidence>
<evidence type="ECO:0000256" key="2">
    <source>
        <dbReference type="ARBA" id="ARBA00023125"/>
    </source>
</evidence>
<proteinExistence type="predicted"/>
<dbReference type="InterPro" id="IPR000835">
    <property type="entry name" value="HTH_MarR-typ"/>
</dbReference>
<dbReference type="EMBL" id="BSEV01000020">
    <property type="protein sequence ID" value="GLK13064.1"/>
    <property type="molecule type" value="Genomic_DNA"/>
</dbReference>
<dbReference type="PROSITE" id="PS50995">
    <property type="entry name" value="HTH_MARR_2"/>
    <property type="match status" value="1"/>
</dbReference>
<sequence length="168" mass="18696">MQVPSEAVRERWQRENPGLDVSSMEVIGPLKRAQVLLSLAVEPLYDGAPVTSAEFDVMLHLRHTDQPTIARQLARKTGRSPAALSKTLAKLEQRGHITRQANPADRRAALVRLTDRGKEVVDTLFPQQLAIEVRLLDGMTPERRAQIIEGLTQLVEVLEAGLRDAVPR</sequence>
<dbReference type="GO" id="GO:0006950">
    <property type="term" value="P:response to stress"/>
    <property type="evidence" value="ECO:0007669"/>
    <property type="project" value="TreeGrafter"/>
</dbReference>
<evidence type="ECO:0000313" key="6">
    <source>
        <dbReference type="Proteomes" id="UP001143474"/>
    </source>
</evidence>
<name>A0A9W6I8C4_9ACTN</name>
<keyword evidence="6" id="KW-1185">Reference proteome</keyword>
<dbReference type="PRINTS" id="PR00598">
    <property type="entry name" value="HTHMARR"/>
</dbReference>
<reference evidence="5" key="2">
    <citation type="submission" date="2023-01" db="EMBL/GenBank/DDBJ databases">
        <authorList>
            <person name="Sun Q."/>
            <person name="Evtushenko L."/>
        </authorList>
    </citation>
    <scope>NUCLEOTIDE SEQUENCE</scope>
    <source>
        <strain evidence="5">VKM Ac-2007</strain>
    </source>
</reference>
<evidence type="ECO:0000313" key="5">
    <source>
        <dbReference type="EMBL" id="GLK13064.1"/>
    </source>
</evidence>
<evidence type="ECO:0000259" key="4">
    <source>
        <dbReference type="PROSITE" id="PS50995"/>
    </source>
</evidence>
<reference evidence="5" key="1">
    <citation type="journal article" date="2014" name="Int. J. Syst. Evol. Microbiol.">
        <title>Complete genome sequence of Corynebacterium casei LMG S-19264T (=DSM 44701T), isolated from a smear-ripened cheese.</title>
        <authorList>
            <consortium name="US DOE Joint Genome Institute (JGI-PGF)"/>
            <person name="Walter F."/>
            <person name="Albersmeier A."/>
            <person name="Kalinowski J."/>
            <person name="Ruckert C."/>
        </authorList>
    </citation>
    <scope>NUCLEOTIDE SEQUENCE</scope>
    <source>
        <strain evidence="5">VKM Ac-2007</strain>
    </source>
</reference>
<dbReference type="SUPFAM" id="SSF46785">
    <property type="entry name" value="Winged helix' DNA-binding domain"/>
    <property type="match status" value="1"/>
</dbReference>
<dbReference type="PROSITE" id="PS01117">
    <property type="entry name" value="HTH_MARR_1"/>
    <property type="match status" value="1"/>
</dbReference>
<dbReference type="RefSeq" id="WP_271221361.1">
    <property type="nucleotide sequence ID" value="NZ_BAAAVD010000038.1"/>
</dbReference>
<accession>A0A9W6I8C4</accession>
<dbReference type="Proteomes" id="UP001143474">
    <property type="component" value="Unassembled WGS sequence"/>
</dbReference>
<dbReference type="InterPro" id="IPR036388">
    <property type="entry name" value="WH-like_DNA-bd_sf"/>
</dbReference>